<dbReference type="Pfam" id="PF16344">
    <property type="entry name" value="FecR_C"/>
    <property type="match status" value="1"/>
</dbReference>
<reference evidence="2" key="1">
    <citation type="submission" date="2019-08" db="EMBL/GenBank/DDBJ databases">
        <authorList>
            <person name="Kucharzyk K."/>
            <person name="Murdoch R.W."/>
            <person name="Higgins S."/>
            <person name="Loffler F."/>
        </authorList>
    </citation>
    <scope>NUCLEOTIDE SEQUENCE</scope>
</reference>
<evidence type="ECO:0000313" key="2">
    <source>
        <dbReference type="EMBL" id="MPM68372.1"/>
    </source>
</evidence>
<dbReference type="GO" id="GO:0016989">
    <property type="term" value="F:sigma factor antagonist activity"/>
    <property type="evidence" value="ECO:0007669"/>
    <property type="project" value="TreeGrafter"/>
</dbReference>
<dbReference type="Gene3D" id="3.55.50.30">
    <property type="match status" value="1"/>
</dbReference>
<evidence type="ECO:0000259" key="1">
    <source>
        <dbReference type="Pfam" id="PF16344"/>
    </source>
</evidence>
<name>A0A645BSZ8_9ZZZZ</name>
<accession>A0A645BSZ8</accession>
<dbReference type="InterPro" id="IPR032508">
    <property type="entry name" value="FecR_C"/>
</dbReference>
<gene>
    <name evidence="2" type="ORF">SDC9_115304</name>
</gene>
<organism evidence="2">
    <name type="scientific">bioreactor metagenome</name>
    <dbReference type="NCBI Taxonomy" id="1076179"/>
    <lineage>
        <taxon>unclassified sequences</taxon>
        <taxon>metagenomes</taxon>
        <taxon>ecological metagenomes</taxon>
    </lineage>
</organism>
<protein>
    <recommendedName>
        <fullName evidence="1">Protein FecR C-terminal domain-containing protein</fullName>
    </recommendedName>
</protein>
<feature type="domain" description="Protein FecR C-terminal" evidence="1">
    <location>
        <begin position="54"/>
        <end position="122"/>
    </location>
</feature>
<dbReference type="InterPro" id="IPR012373">
    <property type="entry name" value="Ferrdict_sens_TM"/>
</dbReference>
<dbReference type="AlphaFoldDB" id="A0A645BSZ8"/>
<proteinExistence type="predicted"/>
<dbReference type="EMBL" id="VSSQ01022220">
    <property type="protein sequence ID" value="MPM68372.1"/>
    <property type="molecule type" value="Genomic_DNA"/>
</dbReference>
<dbReference type="PANTHER" id="PTHR30273">
    <property type="entry name" value="PERIPLASMIC SIGNAL SENSOR AND SIGMA FACTOR ACTIVATOR FECR-RELATED"/>
    <property type="match status" value="1"/>
</dbReference>
<sequence length="129" mass="14833">MTTLVSGSVSVKSRILDEYLLKPGLTAIVNPIKGSLDIDDRDIQCYIGWETGNYMFEERSLSEILNELAIWYDFTIDYQTKQADQETFTGNLSRNISIEKLIQLIERTNYLSLELKGKTLVVKNKENDF</sequence>
<comment type="caution">
    <text evidence="2">The sequence shown here is derived from an EMBL/GenBank/DDBJ whole genome shotgun (WGS) entry which is preliminary data.</text>
</comment>
<dbReference type="PANTHER" id="PTHR30273:SF2">
    <property type="entry name" value="PROTEIN FECR"/>
    <property type="match status" value="1"/>
</dbReference>